<dbReference type="KEGG" id="proe:H9L23_12065"/>
<gene>
    <name evidence="3" type="ORF">H9L23_12065</name>
</gene>
<sequence>MKKQFIVLFSLLAIAVSASAQKEYKLNKNSGQLNLNIPGAIVEGYSGNEIIFSIPKGEKEEVDERAKGLRAISGSGFTDNTGLGIDVSEKGAEINVNVVNREIKGILTIKVPQNIKIVFTNKSNVYQNEIILKNLKSEIEVSTSYNKIKLENNSGPMNIKTLYGSVDAIFTEAIKGPVSIVSVYGYVDVSLPANTKANVELGTSYGKLYAAEGLKIAIDKTEKADRSGFTSIGGSENVGQVTSVRTGQSVSTLTTVNGDGAVFGYSTGSRSSENIKGKINGGGADLILTSRYKNVYLREK</sequence>
<feature type="chain" id="PRO_5028802524" evidence="1">
    <location>
        <begin position="21"/>
        <end position="300"/>
    </location>
</feature>
<dbReference type="Proteomes" id="UP000515806">
    <property type="component" value="Chromosome"/>
</dbReference>
<reference evidence="3 4" key="1">
    <citation type="submission" date="2020-08" db="EMBL/GenBank/DDBJ databases">
        <title>Genome sequence of Pedobacter roseus KACC 11594T.</title>
        <authorList>
            <person name="Hyun D.-W."/>
            <person name="Bae J.-W."/>
        </authorList>
    </citation>
    <scope>NUCLEOTIDE SEQUENCE [LARGE SCALE GENOMIC DNA]</scope>
    <source>
        <strain evidence="3 4">KACC 11594</strain>
    </source>
</reference>
<protein>
    <submittedName>
        <fullName evidence="3">DUF4097 family beta strand repeat protein</fullName>
    </submittedName>
</protein>
<proteinExistence type="predicted"/>
<feature type="domain" description="DUF4097" evidence="2">
    <location>
        <begin position="132"/>
        <end position="241"/>
    </location>
</feature>
<organism evidence="3 4">
    <name type="scientific">Pedobacter roseus</name>
    <dbReference type="NCBI Taxonomy" id="336820"/>
    <lineage>
        <taxon>Bacteria</taxon>
        <taxon>Pseudomonadati</taxon>
        <taxon>Bacteroidota</taxon>
        <taxon>Sphingobacteriia</taxon>
        <taxon>Sphingobacteriales</taxon>
        <taxon>Sphingobacteriaceae</taxon>
        <taxon>Pedobacter</taxon>
    </lineage>
</organism>
<evidence type="ECO:0000313" key="4">
    <source>
        <dbReference type="Proteomes" id="UP000515806"/>
    </source>
</evidence>
<accession>A0A7G9QN33</accession>
<feature type="signal peptide" evidence="1">
    <location>
        <begin position="1"/>
        <end position="20"/>
    </location>
</feature>
<dbReference type="Pfam" id="PF13349">
    <property type="entry name" value="DUF4097"/>
    <property type="match status" value="1"/>
</dbReference>
<dbReference type="InterPro" id="IPR025164">
    <property type="entry name" value="Toastrack_DUF4097"/>
</dbReference>
<evidence type="ECO:0000256" key="1">
    <source>
        <dbReference type="SAM" id="SignalP"/>
    </source>
</evidence>
<dbReference type="AlphaFoldDB" id="A0A7G9QN33"/>
<keyword evidence="1" id="KW-0732">Signal</keyword>
<name>A0A7G9QN33_9SPHI</name>
<evidence type="ECO:0000313" key="3">
    <source>
        <dbReference type="EMBL" id="QNN44758.1"/>
    </source>
</evidence>
<dbReference type="EMBL" id="CP060723">
    <property type="protein sequence ID" value="QNN44758.1"/>
    <property type="molecule type" value="Genomic_DNA"/>
</dbReference>
<keyword evidence="4" id="KW-1185">Reference proteome</keyword>
<evidence type="ECO:0000259" key="2">
    <source>
        <dbReference type="Pfam" id="PF13349"/>
    </source>
</evidence>
<dbReference type="RefSeq" id="WP_187595187.1">
    <property type="nucleotide sequence ID" value="NZ_CP060723.1"/>
</dbReference>